<dbReference type="RefSeq" id="WP_073126893.1">
    <property type="nucleotide sequence ID" value="NZ_BAABCH010000088.1"/>
</dbReference>
<keyword evidence="1" id="KW-0812">Transmembrane</keyword>
<keyword evidence="1" id="KW-1133">Transmembrane helix</keyword>
<keyword evidence="1" id="KW-0472">Membrane</keyword>
<dbReference type="AlphaFoldDB" id="A0A1M5R9K9"/>
<reference evidence="3" key="1">
    <citation type="submission" date="2016-11" db="EMBL/GenBank/DDBJ databases">
        <authorList>
            <person name="Varghese N."/>
            <person name="Submissions S."/>
        </authorList>
    </citation>
    <scope>NUCLEOTIDE SEQUENCE [LARGE SCALE GENOMIC DNA]</scope>
    <source>
        <strain evidence="3">DSM 2635</strain>
    </source>
</reference>
<evidence type="ECO:0000313" key="2">
    <source>
        <dbReference type="EMBL" id="SHH23015.1"/>
    </source>
</evidence>
<keyword evidence="3" id="KW-1185">Reference proteome</keyword>
<sequence>MNELYELAKQVDVLIIFCFLMGAAIYGIVSTIMDGIWLVRDSIKKHRAKKSEKKESTEE</sequence>
<evidence type="ECO:0000256" key="1">
    <source>
        <dbReference type="SAM" id="Phobius"/>
    </source>
</evidence>
<dbReference type="STRING" id="1121321.SAMN04488530_12821"/>
<protein>
    <submittedName>
        <fullName evidence="2">Uncharacterized protein</fullName>
    </submittedName>
</protein>
<dbReference type="Proteomes" id="UP000243255">
    <property type="component" value="Unassembled WGS sequence"/>
</dbReference>
<feature type="transmembrane region" description="Helical" evidence="1">
    <location>
        <begin position="13"/>
        <end position="39"/>
    </location>
</feature>
<dbReference type="OrthoDB" id="2086032at2"/>
<gene>
    <name evidence="2" type="ORF">SAMN04488530_12821</name>
</gene>
<name>A0A1M5R9K9_9FIRM</name>
<evidence type="ECO:0000313" key="3">
    <source>
        <dbReference type="Proteomes" id="UP000243255"/>
    </source>
</evidence>
<accession>A0A1M5R9K9</accession>
<organism evidence="2 3">
    <name type="scientific">Asaccharospora irregularis DSM 2635</name>
    <dbReference type="NCBI Taxonomy" id="1121321"/>
    <lineage>
        <taxon>Bacteria</taxon>
        <taxon>Bacillati</taxon>
        <taxon>Bacillota</taxon>
        <taxon>Clostridia</taxon>
        <taxon>Peptostreptococcales</taxon>
        <taxon>Peptostreptococcaceae</taxon>
        <taxon>Asaccharospora</taxon>
    </lineage>
</organism>
<dbReference type="EMBL" id="FQWX01000028">
    <property type="protein sequence ID" value="SHH23015.1"/>
    <property type="molecule type" value="Genomic_DNA"/>
</dbReference>
<proteinExistence type="predicted"/>